<organism evidence="5 6">
    <name type="scientific">Pygocentrus nattereri</name>
    <name type="common">Red-bellied piranha</name>
    <dbReference type="NCBI Taxonomy" id="42514"/>
    <lineage>
        <taxon>Eukaryota</taxon>
        <taxon>Metazoa</taxon>
        <taxon>Chordata</taxon>
        <taxon>Craniata</taxon>
        <taxon>Vertebrata</taxon>
        <taxon>Euteleostomi</taxon>
        <taxon>Actinopterygii</taxon>
        <taxon>Neopterygii</taxon>
        <taxon>Teleostei</taxon>
        <taxon>Ostariophysi</taxon>
        <taxon>Characiformes</taxon>
        <taxon>Characoidei</taxon>
        <taxon>Pygocentrus</taxon>
    </lineage>
</organism>
<dbReference type="GO" id="GO:0007166">
    <property type="term" value="P:cell surface receptor signaling pathway"/>
    <property type="evidence" value="ECO:0007669"/>
    <property type="project" value="TreeGrafter"/>
</dbReference>
<dbReference type="InterPro" id="IPR007110">
    <property type="entry name" value="Ig-like_dom"/>
</dbReference>
<protein>
    <recommendedName>
        <fullName evidence="4">Ig-like domain-containing protein</fullName>
    </recommendedName>
</protein>
<dbReference type="InterPro" id="IPR036179">
    <property type="entry name" value="Ig-like_dom_sf"/>
</dbReference>
<keyword evidence="2" id="KW-1015">Disulfide bond</keyword>
<feature type="domain" description="Ig-like" evidence="4">
    <location>
        <begin position="132"/>
        <end position="217"/>
    </location>
</feature>
<dbReference type="GO" id="GO:0004888">
    <property type="term" value="F:transmembrane signaling receptor activity"/>
    <property type="evidence" value="ECO:0007669"/>
    <property type="project" value="TreeGrafter"/>
</dbReference>
<feature type="domain" description="Ig-like" evidence="4">
    <location>
        <begin position="315"/>
        <end position="411"/>
    </location>
</feature>
<name>A0AAR2IYP2_PYGNA</name>
<feature type="domain" description="Ig-like" evidence="4">
    <location>
        <begin position="222"/>
        <end position="306"/>
    </location>
</feature>
<dbReference type="InterPro" id="IPR050488">
    <property type="entry name" value="Ig_Fc_receptor"/>
</dbReference>
<dbReference type="PANTHER" id="PTHR11481">
    <property type="entry name" value="IMMUNOGLOBULIN FC RECEPTOR"/>
    <property type="match status" value="1"/>
</dbReference>
<sequence>KAALIHHFIPTGKPTPTVKVDPQSSVYTGDTVTLTCEVESTGWEFLWYKDSQPLQPQSPVDKETNTVRVTVSDKGRTEFKCAARRKNYFYDGSYQRYDGGYDYDNSKKRYVYYNVYNTHRSAPAVITVTARPKATVTIHPANPVFIGETVTLTCHIGSGRHWQYDWFKDSKPLSEAQRRKEYTISYVAESHRGDYTCNGTQSTQPRYSETSDAVTLTVPERPKAVVSIQPGENVFRGETVTLRCDIQGGGVSNWQYSWFKDGSSTPVRNEQQYRISSVTESHRGKYTCRGTERGTSRYSHTSDAVTLTVSEKPKPELTSSHKGAALIGNPVVLYCELDQSAGWRFYWSKHTQSPENETKTETHSYTISSVSVSDGGQYWCRAGRGTPVYYTHYSDALWINVTGTTRSDSLTVSPSRAQHFSAGSLSLSCERQSDSTGWRVRRYTDSEMVSDCSSGWGSVTGSTCNISSLSTSHTGVYWCESESGESSNPVNITVTNGAVILDSPVHPVTEGDPLTLRCLYRDSKPSNLTAEFYKNGSLLQTQTTGEMTIRVSKSGEGLYHCKHPEKGESPQSWISVRGLLILTQSISNFYFILFIFIFL</sequence>
<dbReference type="PANTHER" id="PTHR11481:SF64">
    <property type="entry name" value="FC RECEPTOR-LIKE PROTEIN 4"/>
    <property type="match status" value="1"/>
</dbReference>
<evidence type="ECO:0000259" key="4">
    <source>
        <dbReference type="PROSITE" id="PS50835"/>
    </source>
</evidence>
<feature type="transmembrane region" description="Helical" evidence="3">
    <location>
        <begin position="579"/>
        <end position="598"/>
    </location>
</feature>
<accession>A0AAR2IYP2</accession>
<dbReference type="Pfam" id="PF13895">
    <property type="entry name" value="Ig_2"/>
    <property type="match status" value="3"/>
</dbReference>
<keyword evidence="3" id="KW-0472">Membrane</keyword>
<feature type="domain" description="Ig-like" evidence="4">
    <location>
        <begin position="16"/>
        <end position="83"/>
    </location>
</feature>
<reference evidence="5" key="3">
    <citation type="submission" date="2025-09" db="UniProtKB">
        <authorList>
            <consortium name="Ensembl"/>
        </authorList>
    </citation>
    <scope>IDENTIFICATION</scope>
</reference>
<evidence type="ECO:0000313" key="5">
    <source>
        <dbReference type="Ensembl" id="ENSPNAP00000043159.1"/>
    </source>
</evidence>
<feature type="domain" description="Ig-like" evidence="4">
    <location>
        <begin position="489"/>
        <end position="561"/>
    </location>
</feature>
<dbReference type="Ensembl" id="ENSPNAT00000080076.1">
    <property type="protein sequence ID" value="ENSPNAP00000043159.1"/>
    <property type="gene ID" value="ENSPNAG00000032253.1"/>
</dbReference>
<dbReference type="GO" id="GO:0006955">
    <property type="term" value="P:immune response"/>
    <property type="evidence" value="ECO:0007669"/>
    <property type="project" value="TreeGrafter"/>
</dbReference>
<dbReference type="Gene3D" id="2.60.40.10">
    <property type="entry name" value="Immunoglobulins"/>
    <property type="match status" value="6"/>
</dbReference>
<keyword evidence="1" id="KW-0732">Signal</keyword>
<dbReference type="Pfam" id="PF13927">
    <property type="entry name" value="Ig_3"/>
    <property type="match status" value="1"/>
</dbReference>
<evidence type="ECO:0000256" key="1">
    <source>
        <dbReference type="ARBA" id="ARBA00022729"/>
    </source>
</evidence>
<proteinExistence type="predicted"/>
<dbReference type="SUPFAM" id="SSF48726">
    <property type="entry name" value="Immunoglobulin"/>
    <property type="match status" value="6"/>
</dbReference>
<keyword evidence="3" id="KW-0812">Transmembrane</keyword>
<dbReference type="GO" id="GO:0009897">
    <property type="term" value="C:external side of plasma membrane"/>
    <property type="evidence" value="ECO:0007669"/>
    <property type="project" value="TreeGrafter"/>
</dbReference>
<evidence type="ECO:0000313" key="6">
    <source>
        <dbReference type="Proteomes" id="UP001501920"/>
    </source>
</evidence>
<dbReference type="AlphaFoldDB" id="A0AAR2IYP2"/>
<evidence type="ECO:0000256" key="2">
    <source>
        <dbReference type="ARBA" id="ARBA00023157"/>
    </source>
</evidence>
<dbReference type="SMART" id="SM00409">
    <property type="entry name" value="IG"/>
    <property type="match status" value="6"/>
</dbReference>
<dbReference type="Proteomes" id="UP001501920">
    <property type="component" value="Chromosome 2"/>
</dbReference>
<dbReference type="SMART" id="SM00408">
    <property type="entry name" value="IGc2"/>
    <property type="match status" value="5"/>
</dbReference>
<reference evidence="5" key="2">
    <citation type="submission" date="2025-08" db="UniProtKB">
        <authorList>
            <consortium name="Ensembl"/>
        </authorList>
    </citation>
    <scope>IDENTIFICATION</scope>
</reference>
<dbReference type="InterPro" id="IPR003598">
    <property type="entry name" value="Ig_sub2"/>
</dbReference>
<dbReference type="FunFam" id="2.60.40.10:FF:001607">
    <property type="entry name" value="Leukocyte immune-type receptor TS32.15 L2.5a"/>
    <property type="match status" value="1"/>
</dbReference>
<dbReference type="PROSITE" id="PS50835">
    <property type="entry name" value="IG_LIKE"/>
    <property type="match status" value="5"/>
</dbReference>
<reference evidence="5 6" key="1">
    <citation type="submission" date="2020-10" db="EMBL/GenBank/DDBJ databases">
        <title>Pygocentrus nattereri (red-bellied piranha) genome, fPygNat1, primary haplotype.</title>
        <authorList>
            <person name="Myers G."/>
            <person name="Meyer A."/>
            <person name="Karagic N."/>
            <person name="Pippel M."/>
            <person name="Winkler S."/>
            <person name="Tracey A."/>
            <person name="Wood J."/>
            <person name="Formenti G."/>
            <person name="Howe K."/>
            <person name="Fedrigo O."/>
            <person name="Jarvis E.D."/>
        </authorList>
    </citation>
    <scope>NUCLEOTIDE SEQUENCE [LARGE SCALE GENOMIC DNA]</scope>
</reference>
<dbReference type="CDD" id="cd00096">
    <property type="entry name" value="Ig"/>
    <property type="match status" value="1"/>
</dbReference>
<keyword evidence="3" id="KW-1133">Transmembrane helix</keyword>
<evidence type="ECO:0000256" key="3">
    <source>
        <dbReference type="SAM" id="Phobius"/>
    </source>
</evidence>
<dbReference type="InterPro" id="IPR003599">
    <property type="entry name" value="Ig_sub"/>
</dbReference>
<keyword evidence="6" id="KW-1185">Reference proteome</keyword>
<dbReference type="InterPro" id="IPR013783">
    <property type="entry name" value="Ig-like_fold"/>
</dbReference>
<dbReference type="GeneTree" id="ENSGT00940000162700"/>